<evidence type="ECO:0000313" key="1">
    <source>
        <dbReference type="EMBL" id="GAA4652756.1"/>
    </source>
</evidence>
<accession>A0ABP8VAJ6</accession>
<name>A0ABP8VAJ6_9GAMM</name>
<dbReference type="EMBL" id="BAABFL010000480">
    <property type="protein sequence ID" value="GAA4652756.1"/>
    <property type="molecule type" value="Genomic_DNA"/>
</dbReference>
<reference evidence="2" key="1">
    <citation type="journal article" date="2019" name="Int. J. Syst. Evol. Microbiol.">
        <title>The Global Catalogue of Microorganisms (GCM) 10K type strain sequencing project: providing services to taxonomists for standard genome sequencing and annotation.</title>
        <authorList>
            <consortium name="The Broad Institute Genomics Platform"/>
            <consortium name="The Broad Institute Genome Sequencing Center for Infectious Disease"/>
            <person name="Wu L."/>
            <person name="Ma J."/>
        </authorList>
    </citation>
    <scope>NUCLEOTIDE SEQUENCE [LARGE SCALE GENOMIC DNA]</scope>
    <source>
        <strain evidence="2">JCM 17805</strain>
    </source>
</reference>
<evidence type="ECO:0000313" key="2">
    <source>
        <dbReference type="Proteomes" id="UP001500604"/>
    </source>
</evidence>
<dbReference type="Proteomes" id="UP001500604">
    <property type="component" value="Unassembled WGS sequence"/>
</dbReference>
<dbReference type="RefSeq" id="WP_345199387.1">
    <property type="nucleotide sequence ID" value="NZ_BAABFL010000480.1"/>
</dbReference>
<proteinExistence type="predicted"/>
<sequence>MRTECLLSLRHDWLVTIVAALLLGNVVFHVPEVMADEISCELPSGTRLEALDDDALRKTFGMRMVSLEEGGDRHAFLSTLILAIVKKNLNDPEVLTISEQLLNWDMNIHGASIDTGSDGLTVRIIDEASGIDVSMPMPNSIRLVEGGLYIGTRSDNCLGKLSMENIRQSGTVTIRASFQQNYQQ</sequence>
<keyword evidence="2" id="KW-1185">Reference proteome</keyword>
<comment type="caution">
    <text evidence="1">The sequence shown here is derived from an EMBL/GenBank/DDBJ whole genome shotgun (WGS) entry which is preliminary data.</text>
</comment>
<organism evidence="1 2">
    <name type="scientific">Kistimonas scapharcae</name>
    <dbReference type="NCBI Taxonomy" id="1036133"/>
    <lineage>
        <taxon>Bacteria</taxon>
        <taxon>Pseudomonadati</taxon>
        <taxon>Pseudomonadota</taxon>
        <taxon>Gammaproteobacteria</taxon>
        <taxon>Oceanospirillales</taxon>
        <taxon>Endozoicomonadaceae</taxon>
        <taxon>Kistimonas</taxon>
    </lineage>
</organism>
<protein>
    <submittedName>
        <fullName evidence="1">Uncharacterized protein</fullName>
    </submittedName>
</protein>
<gene>
    <name evidence="1" type="ORF">GCM10023116_50400</name>
</gene>